<name>A0A2Z6SMD3_9GLOM</name>
<gene>
    <name evidence="2" type="ORF">RclHR1_07880003</name>
</gene>
<organism evidence="2 3">
    <name type="scientific">Rhizophagus clarus</name>
    <dbReference type="NCBI Taxonomy" id="94130"/>
    <lineage>
        <taxon>Eukaryota</taxon>
        <taxon>Fungi</taxon>
        <taxon>Fungi incertae sedis</taxon>
        <taxon>Mucoromycota</taxon>
        <taxon>Glomeromycotina</taxon>
        <taxon>Glomeromycetes</taxon>
        <taxon>Glomerales</taxon>
        <taxon>Glomeraceae</taxon>
        <taxon>Rhizophagus</taxon>
    </lineage>
</organism>
<proteinExistence type="predicted"/>
<evidence type="ECO:0000313" key="3">
    <source>
        <dbReference type="Proteomes" id="UP000247702"/>
    </source>
</evidence>
<feature type="region of interest" description="Disordered" evidence="1">
    <location>
        <begin position="78"/>
        <end position="142"/>
    </location>
</feature>
<dbReference type="Proteomes" id="UP000247702">
    <property type="component" value="Unassembled WGS sequence"/>
</dbReference>
<evidence type="ECO:0000313" key="2">
    <source>
        <dbReference type="EMBL" id="GBC08029.1"/>
    </source>
</evidence>
<feature type="compositionally biased region" description="Polar residues" evidence="1">
    <location>
        <begin position="79"/>
        <end position="88"/>
    </location>
</feature>
<feature type="region of interest" description="Disordered" evidence="1">
    <location>
        <begin position="13"/>
        <end position="42"/>
    </location>
</feature>
<feature type="compositionally biased region" description="Polar residues" evidence="1">
    <location>
        <begin position="21"/>
        <end position="37"/>
    </location>
</feature>
<accession>A0A2Z6SMD3</accession>
<dbReference type="EMBL" id="BEXD01004190">
    <property type="protein sequence ID" value="GBC08029.1"/>
    <property type="molecule type" value="Genomic_DNA"/>
</dbReference>
<dbReference type="AlphaFoldDB" id="A0A2Z6SMD3"/>
<sequence>MCGHLFHWNCLGSEPHRPFEQESTNNSTGEQSSSYHPRTNRDIRNQCEIISDHKVTQEQATQYEATQDDAPIQEIQGDASIQDSNCCTHSRDSSSTSDIMSDGDTTTSNNNDGGTSTTINSTNSGIADTSSGTTSTTNNASINTSSNNNGNFLLTLACSPLLSSPAAPLIMIIMRN</sequence>
<evidence type="ECO:0000256" key="1">
    <source>
        <dbReference type="SAM" id="MobiDB-lite"/>
    </source>
</evidence>
<protein>
    <submittedName>
        <fullName evidence="2">Uncharacterized protein</fullName>
    </submittedName>
</protein>
<comment type="caution">
    <text evidence="2">The sequence shown here is derived from an EMBL/GenBank/DDBJ whole genome shotgun (WGS) entry which is preliminary data.</text>
</comment>
<reference evidence="2 3" key="1">
    <citation type="submission" date="2017-11" db="EMBL/GenBank/DDBJ databases">
        <title>The genome of Rhizophagus clarus HR1 reveals common genetic basis of auxotrophy among arbuscular mycorrhizal fungi.</title>
        <authorList>
            <person name="Kobayashi Y."/>
        </authorList>
    </citation>
    <scope>NUCLEOTIDE SEQUENCE [LARGE SCALE GENOMIC DNA]</scope>
    <source>
        <strain evidence="2 3">HR1</strain>
    </source>
</reference>
<feature type="compositionally biased region" description="Low complexity" evidence="1">
    <location>
        <begin position="93"/>
        <end position="142"/>
    </location>
</feature>
<keyword evidence="3" id="KW-1185">Reference proteome</keyword>